<dbReference type="EMBL" id="LDTF01000058">
    <property type="protein sequence ID" value="KTT97574.1"/>
    <property type="molecule type" value="Genomic_DNA"/>
</dbReference>
<dbReference type="Pfam" id="PF00999">
    <property type="entry name" value="Na_H_Exchanger"/>
    <property type="match status" value="1"/>
</dbReference>
<evidence type="ECO:0000256" key="7">
    <source>
        <dbReference type="ARBA" id="ARBA00023065"/>
    </source>
</evidence>
<dbReference type="Gene3D" id="6.10.140.1330">
    <property type="match status" value="1"/>
</dbReference>
<evidence type="ECO:0000313" key="12">
    <source>
        <dbReference type="EMBL" id="KTT97574.1"/>
    </source>
</evidence>
<dbReference type="PANTHER" id="PTHR10110">
    <property type="entry name" value="SODIUM/HYDROGEN EXCHANGER"/>
    <property type="match status" value="1"/>
</dbReference>
<comment type="caution">
    <text evidence="10">Lacks conserved residue(s) required for the propagation of feature annotation.</text>
</comment>
<keyword evidence="3" id="KW-1003">Cell membrane</keyword>
<comment type="caution">
    <text evidence="12">The sequence shown here is derived from an EMBL/GenBank/DDBJ whole genome shotgun (WGS) entry which is preliminary data.</text>
</comment>
<feature type="transmembrane region" description="Helical" evidence="10">
    <location>
        <begin position="157"/>
        <end position="179"/>
    </location>
</feature>
<evidence type="ECO:0000313" key="13">
    <source>
        <dbReference type="Proteomes" id="UP000073923"/>
    </source>
</evidence>
<keyword evidence="8 10" id="KW-0472">Membrane</keyword>
<proteinExistence type="inferred from homology"/>
<dbReference type="InterPro" id="IPR006153">
    <property type="entry name" value="Cation/H_exchanger_TM"/>
</dbReference>
<dbReference type="GO" id="GO:0005886">
    <property type="term" value="C:plasma membrane"/>
    <property type="evidence" value="ECO:0007669"/>
    <property type="project" value="UniProtKB-SubCell"/>
</dbReference>
<accession>A0A147IQR0</accession>
<keyword evidence="7 10" id="KW-0406">Ion transport</keyword>
<evidence type="ECO:0000259" key="11">
    <source>
        <dbReference type="Pfam" id="PF00999"/>
    </source>
</evidence>
<dbReference type="InterPro" id="IPR004705">
    <property type="entry name" value="Cation/H_exchanger_CPA1_bac"/>
</dbReference>
<dbReference type="PANTHER" id="PTHR10110:SF86">
    <property type="entry name" value="SODIUM_HYDROGEN EXCHANGER 7"/>
    <property type="match status" value="1"/>
</dbReference>
<dbReference type="PATRIC" id="fig|172044.3.peg.2210"/>
<evidence type="ECO:0000256" key="2">
    <source>
        <dbReference type="ARBA" id="ARBA00022448"/>
    </source>
</evidence>
<keyword evidence="4 10" id="KW-0812">Transmembrane</keyword>
<dbReference type="GO" id="GO:0015385">
    <property type="term" value="F:sodium:proton antiporter activity"/>
    <property type="evidence" value="ECO:0007669"/>
    <property type="project" value="InterPro"/>
</dbReference>
<organism evidence="12 13">
    <name type="scientific">Sphingomonas yabuuchiae</name>
    <dbReference type="NCBI Taxonomy" id="172044"/>
    <lineage>
        <taxon>Bacteria</taxon>
        <taxon>Pseudomonadati</taxon>
        <taxon>Pseudomonadota</taxon>
        <taxon>Alphaproteobacteria</taxon>
        <taxon>Sphingomonadales</taxon>
        <taxon>Sphingomonadaceae</taxon>
        <taxon>Sphingomonas</taxon>
    </lineage>
</organism>
<dbReference type="GO" id="GO:0098719">
    <property type="term" value="P:sodium ion import across plasma membrane"/>
    <property type="evidence" value="ECO:0007669"/>
    <property type="project" value="TreeGrafter"/>
</dbReference>
<feature type="transmembrane region" description="Helical" evidence="10">
    <location>
        <begin position="111"/>
        <end position="136"/>
    </location>
</feature>
<keyword evidence="6 10" id="KW-0915">Sodium</keyword>
<dbReference type="GO" id="GO:0051453">
    <property type="term" value="P:regulation of intracellular pH"/>
    <property type="evidence" value="ECO:0007669"/>
    <property type="project" value="TreeGrafter"/>
</dbReference>
<evidence type="ECO:0000256" key="9">
    <source>
        <dbReference type="ARBA" id="ARBA00023201"/>
    </source>
</evidence>
<feature type="transmembrane region" description="Helical" evidence="10">
    <location>
        <begin position="57"/>
        <end position="77"/>
    </location>
</feature>
<keyword evidence="10" id="KW-0050">Antiport</keyword>
<evidence type="ECO:0000256" key="8">
    <source>
        <dbReference type="ARBA" id="ARBA00023136"/>
    </source>
</evidence>
<feature type="transmembrane region" description="Helical" evidence="10">
    <location>
        <begin position="236"/>
        <end position="254"/>
    </location>
</feature>
<sequence length="527" mass="55665">MHPAEGFELIIAMFLAVVALHYLAHRLSLPPAAALIVGGGAIAFMPGLPGITIDPELVLVLFLPPLLMDGAWFTAIAPFRRHMVGTLSLAVGAVFFTTAIVAVVTKLLLPALPWAACVALGAILSPPDAVSARAVLQRVRLPRRLSTLLEGESLLNDAAGLVLFRFAVAAVLTGGFSLGAAVGSFFLLVLGGIAVGAAIGAAWVLLLRRLGDDTLMIALTLLVCWSAYIAGELLHVSGVIAVVTAGLTCGWYQHVVFSASVRIRALAFWQVLVFLLEAAVFTLIGLSLRGLSERVGDPAAVVDTMGLPVLVIVAAVIVARFVWIFGVDAIVAGLHRLGWRIARPLGGRAALVMSWAGMRGVVTLAVALSLPEKMPARDLMLVTAFVAILVTVLLQGTSLGWVIRRAAPREDPASHPPLNLHAAEAAMFRAQLVAVEREAHDDAGQLIHPQLLRRYQARATAGQNFEGSAEELSAAITSHFDVIIAAVTAGRAELVRLHRAGEIDDETLHDLEHDLDLEELAATAAKG</sequence>
<feature type="transmembrane region" description="Helical" evidence="10">
    <location>
        <begin position="345"/>
        <end position="367"/>
    </location>
</feature>
<feature type="transmembrane region" description="Helical" evidence="10">
    <location>
        <begin position="214"/>
        <end position="230"/>
    </location>
</feature>
<keyword evidence="9 10" id="KW-0739">Sodium transport</keyword>
<feature type="transmembrane region" description="Helical" evidence="10">
    <location>
        <begin position="308"/>
        <end position="333"/>
    </location>
</feature>
<feature type="domain" description="Cation/H+ exchanger transmembrane" evidence="11">
    <location>
        <begin position="16"/>
        <end position="404"/>
    </location>
</feature>
<dbReference type="AlphaFoldDB" id="A0A147IQR0"/>
<evidence type="ECO:0000256" key="6">
    <source>
        <dbReference type="ARBA" id="ARBA00023053"/>
    </source>
</evidence>
<gene>
    <name evidence="12" type="ORF">NS355_11165</name>
</gene>
<evidence type="ECO:0000256" key="3">
    <source>
        <dbReference type="ARBA" id="ARBA00022475"/>
    </source>
</evidence>
<evidence type="ECO:0000256" key="10">
    <source>
        <dbReference type="RuleBase" id="RU366002"/>
    </source>
</evidence>
<keyword evidence="10" id="KW-0997">Cell inner membrane</keyword>
<evidence type="ECO:0000256" key="1">
    <source>
        <dbReference type="ARBA" id="ARBA00004651"/>
    </source>
</evidence>
<feature type="transmembrane region" description="Helical" evidence="10">
    <location>
        <begin position="6"/>
        <end position="24"/>
    </location>
</feature>
<reference evidence="12 13" key="1">
    <citation type="journal article" date="2016" name="Front. Microbiol.">
        <title>Genomic Resource of Rice Seed Associated Bacteria.</title>
        <authorList>
            <person name="Midha S."/>
            <person name="Bansal K."/>
            <person name="Sharma S."/>
            <person name="Kumar N."/>
            <person name="Patil P.P."/>
            <person name="Chaudhry V."/>
            <person name="Patil P.B."/>
        </authorList>
    </citation>
    <scope>NUCLEOTIDE SEQUENCE [LARGE SCALE GENOMIC DNA]</scope>
    <source>
        <strain evidence="12 13">NS355</strain>
    </source>
</reference>
<keyword evidence="2 10" id="KW-0813">Transport</keyword>
<dbReference type="OrthoDB" id="9809206at2"/>
<protein>
    <submittedName>
        <fullName evidence="12">Sodium:proton antiporter</fullName>
    </submittedName>
</protein>
<keyword evidence="5 10" id="KW-1133">Transmembrane helix</keyword>
<name>A0A147IQR0_9SPHN</name>
<dbReference type="GO" id="GO:0015386">
    <property type="term" value="F:potassium:proton antiporter activity"/>
    <property type="evidence" value="ECO:0007669"/>
    <property type="project" value="TreeGrafter"/>
</dbReference>
<feature type="transmembrane region" description="Helical" evidence="10">
    <location>
        <begin position="84"/>
        <end position="105"/>
    </location>
</feature>
<feature type="transmembrane region" description="Helical" evidence="10">
    <location>
        <begin position="185"/>
        <end position="207"/>
    </location>
</feature>
<dbReference type="RefSeq" id="WP_058745789.1">
    <property type="nucleotide sequence ID" value="NZ_LDTF01000058.1"/>
</dbReference>
<evidence type="ECO:0000256" key="4">
    <source>
        <dbReference type="ARBA" id="ARBA00022692"/>
    </source>
</evidence>
<dbReference type="InterPro" id="IPR018422">
    <property type="entry name" value="Cation/H_exchanger_CPA1"/>
</dbReference>
<evidence type="ECO:0000256" key="5">
    <source>
        <dbReference type="ARBA" id="ARBA00022989"/>
    </source>
</evidence>
<dbReference type="Proteomes" id="UP000073923">
    <property type="component" value="Unassembled WGS sequence"/>
</dbReference>
<feature type="transmembrane region" description="Helical" evidence="10">
    <location>
        <begin position="31"/>
        <end position="51"/>
    </location>
</feature>
<comment type="similarity">
    <text evidence="10">Belongs to the monovalent cation:proton antiporter 1 (CPA1) transporter (TC 2.A.36) family.</text>
</comment>
<feature type="transmembrane region" description="Helical" evidence="10">
    <location>
        <begin position="379"/>
        <end position="403"/>
    </location>
</feature>
<dbReference type="NCBIfam" id="TIGR00831">
    <property type="entry name" value="a_cpa1"/>
    <property type="match status" value="1"/>
</dbReference>
<comment type="subcellular location">
    <subcellularLocation>
        <location evidence="10">Cell inner membrane</location>
        <topology evidence="10">Multi-pass membrane protein</topology>
    </subcellularLocation>
    <subcellularLocation>
        <location evidence="1">Cell membrane</location>
        <topology evidence="1">Multi-pass membrane protein</topology>
    </subcellularLocation>
</comment>
<feature type="transmembrane region" description="Helical" evidence="10">
    <location>
        <begin position="266"/>
        <end position="288"/>
    </location>
</feature>
<comment type="function">
    <text evidence="10">Na(+)/H(+) antiporter that extrudes sodium in exchange for external protons.</text>
</comment>